<dbReference type="Gene3D" id="3.90.70.10">
    <property type="entry name" value="Cysteine proteinases"/>
    <property type="match status" value="1"/>
</dbReference>
<evidence type="ECO:0000313" key="5">
    <source>
        <dbReference type="Proteomes" id="UP000262969"/>
    </source>
</evidence>
<keyword evidence="2" id="KW-1133">Transmembrane helix</keyword>
<name>A0A3D2X5R2_9FIRM</name>
<organism evidence="4 5">
    <name type="scientific">Lachnoclostridium phytofermentans</name>
    <dbReference type="NCBI Taxonomy" id="66219"/>
    <lineage>
        <taxon>Bacteria</taxon>
        <taxon>Bacillati</taxon>
        <taxon>Bacillota</taxon>
        <taxon>Clostridia</taxon>
        <taxon>Lachnospirales</taxon>
        <taxon>Lachnospiraceae</taxon>
    </lineage>
</organism>
<proteinExistence type="predicted"/>
<feature type="region of interest" description="Disordered" evidence="1">
    <location>
        <begin position="40"/>
        <end position="171"/>
    </location>
</feature>
<keyword evidence="2" id="KW-0812">Transmembrane</keyword>
<feature type="compositionally biased region" description="Low complexity" evidence="1">
    <location>
        <begin position="83"/>
        <end position="92"/>
    </location>
</feature>
<dbReference type="Pfam" id="PF13529">
    <property type="entry name" value="Peptidase_C39_2"/>
    <property type="match status" value="1"/>
</dbReference>
<dbReference type="Proteomes" id="UP000262969">
    <property type="component" value="Unassembled WGS sequence"/>
</dbReference>
<reference evidence="4 5" key="1">
    <citation type="journal article" date="2018" name="Nat. Biotechnol.">
        <title>A standardized bacterial taxonomy based on genome phylogeny substantially revises the tree of life.</title>
        <authorList>
            <person name="Parks D.H."/>
            <person name="Chuvochina M."/>
            <person name="Waite D.W."/>
            <person name="Rinke C."/>
            <person name="Skarshewski A."/>
            <person name="Chaumeil P.A."/>
            <person name="Hugenholtz P."/>
        </authorList>
    </citation>
    <scope>NUCLEOTIDE SEQUENCE [LARGE SCALE GENOMIC DNA]</scope>
    <source>
        <strain evidence="4">UBA11728</strain>
    </source>
</reference>
<sequence length="369" mass="38938">MKVKKISKGAKLNRIIAVELLCLIILIGLYAGIKITRNGSVEAGTKPNKENGITITPEATPEITEVPETEGQNTSSGKEDEASQNGDNQSNSNKDDQSNSKKDDQSGSNKDDAIDSSGNRNQNNGDPSSDANQNNGNKEGALDNAGIPEGDAGGNSSSSEDSKGGNENSASNKLSQEAFIANLSEAQTGESLSSSGAVDLTYYMQTDPRWGQKFYGGSDTIAEYGCGPTSLAMVISAFTNVNIDPEQMCKWAYDRGYWYSGSGSIHGLIPDAAKAFGLKVEGVENTPDAADKIKSALSSGNLIIALMGKGTFTKSGHFIVLRGITEDGKILVADPNSKELTNESFEASLIVNEAKAWAAENGPFWVISK</sequence>
<evidence type="ECO:0000256" key="1">
    <source>
        <dbReference type="SAM" id="MobiDB-lite"/>
    </source>
</evidence>
<evidence type="ECO:0000256" key="2">
    <source>
        <dbReference type="SAM" id="Phobius"/>
    </source>
</evidence>
<protein>
    <recommendedName>
        <fullName evidence="3">Peptidase C39-like domain-containing protein</fullName>
    </recommendedName>
</protein>
<dbReference type="AlphaFoldDB" id="A0A3D2X5R2"/>
<keyword evidence="2" id="KW-0472">Membrane</keyword>
<dbReference type="EMBL" id="DPVV01000193">
    <property type="protein sequence ID" value="HCL01905.1"/>
    <property type="molecule type" value="Genomic_DNA"/>
</dbReference>
<accession>A0A3D2X5R2</accession>
<feature type="compositionally biased region" description="Low complexity" evidence="1">
    <location>
        <begin position="53"/>
        <end position="70"/>
    </location>
</feature>
<feature type="transmembrane region" description="Helical" evidence="2">
    <location>
        <begin position="12"/>
        <end position="33"/>
    </location>
</feature>
<comment type="caution">
    <text evidence="4">The sequence shown here is derived from an EMBL/GenBank/DDBJ whole genome shotgun (WGS) entry which is preliminary data.</text>
</comment>
<evidence type="ECO:0000313" key="4">
    <source>
        <dbReference type="EMBL" id="HCL01905.1"/>
    </source>
</evidence>
<feature type="compositionally biased region" description="Basic and acidic residues" evidence="1">
    <location>
        <begin position="93"/>
        <end position="113"/>
    </location>
</feature>
<evidence type="ECO:0000259" key="3">
    <source>
        <dbReference type="Pfam" id="PF13529"/>
    </source>
</evidence>
<dbReference type="InterPro" id="IPR039564">
    <property type="entry name" value="Peptidase_C39-like"/>
</dbReference>
<feature type="compositionally biased region" description="Polar residues" evidence="1">
    <location>
        <begin position="116"/>
        <end position="137"/>
    </location>
</feature>
<feature type="domain" description="Peptidase C39-like" evidence="3">
    <location>
        <begin position="201"/>
        <end position="336"/>
    </location>
</feature>
<feature type="compositionally biased region" description="Polar residues" evidence="1">
    <location>
        <begin position="154"/>
        <end position="171"/>
    </location>
</feature>
<gene>
    <name evidence="4" type="ORF">DHW61_05720</name>
</gene>